<evidence type="ECO:0000259" key="12">
    <source>
        <dbReference type="PROSITE" id="PS51099"/>
    </source>
</evidence>
<dbReference type="Gene3D" id="3.40.930.10">
    <property type="entry name" value="Mannitol-specific EII, Chain A"/>
    <property type="match status" value="1"/>
</dbReference>
<organism evidence="14 15">
    <name type="scientific">Heyndrickxia camelliae</name>
    <dbReference type="NCBI Taxonomy" id="1707093"/>
    <lineage>
        <taxon>Bacteria</taxon>
        <taxon>Bacillati</taxon>
        <taxon>Bacillota</taxon>
        <taxon>Bacilli</taxon>
        <taxon>Bacillales</taxon>
        <taxon>Bacillaceae</taxon>
        <taxon>Heyndrickxia</taxon>
    </lineage>
</organism>
<comment type="function">
    <text evidence="8">The phosphoenolpyruvate-dependent sugar phosphotransferase system (sugar PTS), a major carbohydrate active transport system, catalyzes the phosphorylation of incoming sugar substrates concomitantly with their translocation across the cell membrane. The enzyme II UlaABC PTS system is involved in ascorbate transport.</text>
</comment>
<accession>A0A2N3LPG2</accession>
<dbReference type="GO" id="GO:0016301">
    <property type="term" value="F:kinase activity"/>
    <property type="evidence" value="ECO:0007669"/>
    <property type="project" value="UniProtKB-KW"/>
</dbReference>
<dbReference type="Pfam" id="PF00359">
    <property type="entry name" value="PTS_EIIA_2"/>
    <property type="match status" value="1"/>
</dbReference>
<evidence type="ECO:0000256" key="5">
    <source>
        <dbReference type="ARBA" id="ARBA00022679"/>
    </source>
</evidence>
<dbReference type="InterPro" id="IPR002178">
    <property type="entry name" value="PTS_EIIA_type-2_dom"/>
</dbReference>
<keyword evidence="4" id="KW-0597">Phosphoprotein</keyword>
<dbReference type="GO" id="GO:0008982">
    <property type="term" value="F:protein-N(PI)-phosphohistidine-sugar phosphotransferase activity"/>
    <property type="evidence" value="ECO:0007669"/>
    <property type="project" value="InterPro"/>
</dbReference>
<comment type="subcellular location">
    <subcellularLocation>
        <location evidence="1">Cytoplasm</location>
    </subcellularLocation>
</comment>
<evidence type="ECO:0000256" key="1">
    <source>
        <dbReference type="ARBA" id="ARBA00004496"/>
    </source>
</evidence>
<evidence type="ECO:0000256" key="6">
    <source>
        <dbReference type="ARBA" id="ARBA00022683"/>
    </source>
</evidence>
<evidence type="ECO:0000256" key="8">
    <source>
        <dbReference type="ARBA" id="ARBA00037387"/>
    </source>
</evidence>
<dbReference type="Gene3D" id="1.10.10.10">
    <property type="entry name" value="Winged helix-like DNA-binding domain superfamily/Winged helix DNA-binding domain"/>
    <property type="match status" value="1"/>
</dbReference>
<evidence type="ECO:0000256" key="2">
    <source>
        <dbReference type="ARBA" id="ARBA00022448"/>
    </source>
</evidence>
<dbReference type="InterPro" id="IPR016152">
    <property type="entry name" value="PTrfase/Anion_transptr"/>
</dbReference>
<dbReference type="GO" id="GO:0006355">
    <property type="term" value="P:regulation of DNA-templated transcription"/>
    <property type="evidence" value="ECO:0007669"/>
    <property type="project" value="InterPro"/>
</dbReference>
<evidence type="ECO:0000256" key="7">
    <source>
        <dbReference type="ARBA" id="ARBA00022777"/>
    </source>
</evidence>
<comment type="caution">
    <text evidence="14">The sequence shown here is derived from an EMBL/GenBank/DDBJ whole genome shotgun (WGS) entry which is preliminary data.</text>
</comment>
<evidence type="ECO:0000256" key="3">
    <source>
        <dbReference type="ARBA" id="ARBA00022490"/>
    </source>
</evidence>
<dbReference type="InterPro" id="IPR013011">
    <property type="entry name" value="PTS_EIIB_2"/>
</dbReference>
<keyword evidence="6" id="KW-0598">Phosphotransferase system</keyword>
<dbReference type="AlphaFoldDB" id="A0A2N3LPG2"/>
<dbReference type="PANTHER" id="PTHR36203:SF1">
    <property type="entry name" value="ASCORBATE-SPECIFIC PTS SYSTEM EIIA COMPONENT"/>
    <property type="match status" value="1"/>
</dbReference>
<proteinExistence type="predicted"/>
<evidence type="ECO:0000313" key="15">
    <source>
        <dbReference type="Proteomes" id="UP000233440"/>
    </source>
</evidence>
<reference evidence="14 15" key="1">
    <citation type="submission" date="2017-11" db="EMBL/GenBank/DDBJ databases">
        <title>Bacillus camelliae sp. nov., isolated from pu'er tea.</title>
        <authorList>
            <person name="Niu L."/>
        </authorList>
    </citation>
    <scope>NUCLEOTIDE SEQUENCE [LARGE SCALE GENOMIC DNA]</scope>
    <source>
        <strain evidence="14 15">7578-1</strain>
    </source>
</reference>
<keyword evidence="2" id="KW-0813">Transport</keyword>
<dbReference type="CDD" id="cd00211">
    <property type="entry name" value="PTS_IIA_fru"/>
    <property type="match status" value="1"/>
</dbReference>
<dbReference type="GO" id="GO:0009401">
    <property type="term" value="P:phosphoenolpyruvate-dependent sugar phosphotransferase system"/>
    <property type="evidence" value="ECO:0007669"/>
    <property type="project" value="UniProtKB-KW"/>
</dbReference>
<dbReference type="EMBL" id="PIQO01000002">
    <property type="protein sequence ID" value="PKR86449.1"/>
    <property type="molecule type" value="Genomic_DNA"/>
</dbReference>
<dbReference type="PROSITE" id="PS51372">
    <property type="entry name" value="PRD_2"/>
    <property type="match status" value="1"/>
</dbReference>
<protein>
    <recommendedName>
        <fullName evidence="9">Ascorbate-specific PTS system EIIA component</fullName>
    </recommendedName>
    <alternativeName>
        <fullName evidence="10">Ascorbate-specific phosphotransferase enzyme IIA component</fullName>
    </alternativeName>
</protein>
<keyword evidence="3" id="KW-0963">Cytoplasm</keyword>
<dbReference type="PANTHER" id="PTHR36203">
    <property type="entry name" value="ASCORBATE-SPECIFIC PTS SYSTEM EIIA COMPONENT"/>
    <property type="match status" value="1"/>
</dbReference>
<dbReference type="InterPro" id="IPR051351">
    <property type="entry name" value="Ascorbate-PTS_EIIA_comp"/>
</dbReference>
<dbReference type="Proteomes" id="UP000233440">
    <property type="component" value="Unassembled WGS sequence"/>
</dbReference>
<dbReference type="PROSITE" id="PS51099">
    <property type="entry name" value="PTS_EIIB_TYPE_2"/>
    <property type="match status" value="1"/>
</dbReference>
<keyword evidence="7" id="KW-0418">Kinase</keyword>
<dbReference type="GO" id="GO:0005737">
    <property type="term" value="C:cytoplasm"/>
    <property type="evidence" value="ECO:0007669"/>
    <property type="project" value="UniProtKB-SubCell"/>
</dbReference>
<dbReference type="InterPro" id="IPR011608">
    <property type="entry name" value="PRD"/>
</dbReference>
<evidence type="ECO:0000313" key="14">
    <source>
        <dbReference type="EMBL" id="PKR86449.1"/>
    </source>
</evidence>
<sequence>MQLDERSTILLKEILLMPGVRVSDLQKKLDISRYQVNYSLSKIDDWLSSNQMPQLQKGRQTGIFVDQVVQETFPQLVKEATTPHDFIISDIERQRLIILLLLIREEPFSLFHLSSALKVSRNTVLNDLKGVASIVHSSKLQVKYTRKDGYYIEGNELDKRKIIIKLVHQMLQTPNGKYWFMEILGISEEEIVGIRQRLEKIEKRLKVRFTDEKLEELPITLSFVIRRIKQRKTLGTYYHDLLNTEEYKAVDELLLDQDKFDEKELLFITLQLLTSNVSSVEEQVQKGISGLIDGIVKMLNSFEQLACIHFQDKDDLVNKIYLHLKPAYYRIKYKLTVENPLLDSLLEEHGELHHLIKKSISPLEEVFGLEIPENESAFLTMMIGSWLLRQGEEISRRKMAIVVCPNGNSVSKLLFESLRGLFPEIVFLDYTSLRDFITYPLEYDIVFSTTFLRTDKKLFLVKPLLSNDEKYRLKVRVHQELNGYNPTNINLDELINLIEQNTPIRDIAGLKKSLQEFFREKQSNIVIPEQGNLKPSLQEVMRETNILIGYKAKTWQEAVQIASLPLLNSMSITPNYVNTMIEMFEHQEPYIVIAPRVAIPHARPEDGVNHLSMSLLKLDEDVDFGGYPIRIFIVIAAIDRSTHLRALMQLNDLLSEESNIHKILEATLKQEILSLLEEYSK</sequence>
<evidence type="ECO:0000256" key="4">
    <source>
        <dbReference type="ARBA" id="ARBA00022553"/>
    </source>
</evidence>
<dbReference type="InterPro" id="IPR036388">
    <property type="entry name" value="WH-like_DNA-bd_sf"/>
</dbReference>
<keyword evidence="15" id="KW-1185">Reference proteome</keyword>
<dbReference type="CDD" id="cd05568">
    <property type="entry name" value="PTS_IIB_bgl_like"/>
    <property type="match status" value="1"/>
</dbReference>
<feature type="domain" description="PRD" evidence="13">
    <location>
        <begin position="286"/>
        <end position="393"/>
    </location>
</feature>
<feature type="domain" description="PTS EIIB type-2" evidence="12">
    <location>
        <begin position="398"/>
        <end position="485"/>
    </location>
</feature>
<dbReference type="SUPFAM" id="SSF63520">
    <property type="entry name" value="PTS-regulatory domain, PRD"/>
    <property type="match status" value="2"/>
</dbReference>
<gene>
    <name evidence="14" type="ORF">CWO92_04970</name>
</gene>
<dbReference type="PROSITE" id="PS51094">
    <property type="entry name" value="PTS_EIIA_TYPE_2"/>
    <property type="match status" value="1"/>
</dbReference>
<evidence type="ECO:0000259" key="13">
    <source>
        <dbReference type="PROSITE" id="PS51372"/>
    </source>
</evidence>
<evidence type="ECO:0000256" key="9">
    <source>
        <dbReference type="ARBA" id="ARBA00041175"/>
    </source>
</evidence>
<dbReference type="InterPro" id="IPR036634">
    <property type="entry name" value="PRD_sf"/>
</dbReference>
<feature type="domain" description="PTS EIIA type-2" evidence="11">
    <location>
        <begin position="539"/>
        <end position="679"/>
    </location>
</feature>
<name>A0A2N3LPG2_9BACI</name>
<dbReference type="RefSeq" id="WP_101353087.1">
    <property type="nucleotide sequence ID" value="NZ_PIQO01000002.1"/>
</dbReference>
<dbReference type="OrthoDB" id="369398at2"/>
<evidence type="ECO:0000256" key="10">
    <source>
        <dbReference type="ARBA" id="ARBA00042072"/>
    </source>
</evidence>
<dbReference type="Gene3D" id="1.10.1790.10">
    <property type="entry name" value="PRD domain"/>
    <property type="match status" value="1"/>
</dbReference>
<keyword evidence="5" id="KW-0808">Transferase</keyword>
<dbReference type="Pfam" id="PF00874">
    <property type="entry name" value="PRD"/>
    <property type="match status" value="2"/>
</dbReference>
<evidence type="ECO:0000259" key="11">
    <source>
        <dbReference type="PROSITE" id="PS51094"/>
    </source>
</evidence>
<dbReference type="SUPFAM" id="SSF55804">
    <property type="entry name" value="Phoshotransferase/anion transport protein"/>
    <property type="match status" value="1"/>
</dbReference>